<evidence type="ECO:0000313" key="2">
    <source>
        <dbReference type="EMBL" id="RFS19504.1"/>
    </source>
</evidence>
<dbReference type="AlphaFoldDB" id="A0A3E1Y485"/>
<dbReference type="Pfam" id="PF05170">
    <property type="entry name" value="AsmA"/>
    <property type="match status" value="1"/>
</dbReference>
<sequence>MKKGKKIIRLLLIIAGVFILLLTIAGGILYSQQERLTQMAVKELNKQLPGELVIANSSISPFSNFPYISIALHDVKFFANKQMTGKPLYQLERLYVGFSLPDLLQQHYNVRIIVLANGKVHVERAANGDVDIIKAHEIKNTSTAATADSTTEALNLDLKKIILKNIDVTYHDASTGYTVGSRIERVKAGFSMDSTLIAINMDSQLILDINGLKDSSLFRNKHIKLKIGAVYDQPKKLLTLEESAIKLEDADLSVKGTVSQKNVDLQVKGDKPDMNLLFAFVPEDIAVMLNKYKHDGRIFFNGIVKGPVSKNELPLMEFHFGCEDVFFQNKKIDRKVDQLGFKGFYTNGAKHNLETSELHVLNLNARPGTGTFKGNFIMKNFNDPQIIMQVYSELNLRFIGEFLGIKDLEQISGEIKLNMNFREMVDMRVPEESLAKLKEGVQSELTVRNLAFHIPGYHLPVRNMNIHALVEQGRLKLDSVGFRVGSSDIFASGTISDVPALFHKQDKPVAVTFNASSRQLKLNELFKFDSAHAVLSKEVITGFNIGLALETSVNELLHANPLPKGTFKIADLNAKFQEYPHALHGFNAAVVINDTSLRVSNFSGNIDSSGFALMARLNNYKFWFDKIKKGNTEIAFDFKAPRLAVNDLIGPRGRKFIPQGYWYEEAGNVWLRSKINLKYDTVFKKVDARIANISGSLKQHPIKIDKVSGHIKYGNNKFIVIDSLIGKIGRTDFDLNMRYATGRRKSDTLATRSNYFRFKSDMLDIDELMNYDFSDHTPVASTAPVKKTTVKENDSLHAAGFNVFSIPFSAFETQLNIGKVKYKKLWLKNILATAHMREDKKIKFDTLTVELAGGRIAMRGILNAADPNKLYFRSGLTIEHVDLSKMLIKFDNFGQDMILNNNLQGVLSGHIKSYVRLHPDLTPVLSETESQLDIEIKDGTLIDFGPMQAMSSYFKDKNLRKVRFDTLRNKLTLKNGVLQIPNMNINSSLGYIEVSGTQSLDLKMDYYLRIPMKMVTQVGFHALFGRKQEEVDLDQVDEIEYRDKDKKVRFMSVNVSGTPEKYKIALKKAKKTT</sequence>
<dbReference type="EMBL" id="QPMM01000013">
    <property type="protein sequence ID" value="RFS19504.1"/>
    <property type="molecule type" value="Genomic_DNA"/>
</dbReference>
<dbReference type="GO" id="GO:0005886">
    <property type="term" value="C:plasma membrane"/>
    <property type="evidence" value="ECO:0007669"/>
    <property type="project" value="TreeGrafter"/>
</dbReference>
<feature type="domain" description="AsmA" evidence="1">
    <location>
        <begin position="1"/>
        <end position="186"/>
    </location>
</feature>
<evidence type="ECO:0000313" key="3">
    <source>
        <dbReference type="Proteomes" id="UP000260644"/>
    </source>
</evidence>
<keyword evidence="3" id="KW-1185">Reference proteome</keyword>
<dbReference type="Proteomes" id="UP000260644">
    <property type="component" value="Unassembled WGS sequence"/>
</dbReference>
<dbReference type="PANTHER" id="PTHR30441:SF8">
    <property type="entry name" value="DUF748 DOMAIN-CONTAINING PROTEIN"/>
    <property type="match status" value="1"/>
</dbReference>
<gene>
    <name evidence="2" type="ORF">DVR12_22990</name>
</gene>
<protein>
    <submittedName>
        <fullName evidence="2">AsmA family protein</fullName>
    </submittedName>
</protein>
<dbReference type="RefSeq" id="WP_116978158.1">
    <property type="nucleotide sequence ID" value="NZ_QPMM01000013.1"/>
</dbReference>
<reference evidence="2 3" key="1">
    <citation type="submission" date="2018-07" db="EMBL/GenBank/DDBJ databases">
        <title>Chitinophaga K2CV101002-2 sp. nov., isolated from a monsoon evergreen broad-leaved forest soil.</title>
        <authorList>
            <person name="Lv Y."/>
        </authorList>
    </citation>
    <scope>NUCLEOTIDE SEQUENCE [LARGE SCALE GENOMIC DNA]</scope>
    <source>
        <strain evidence="2 3">GDMCC 1.1288</strain>
    </source>
</reference>
<organism evidence="2 3">
    <name type="scientific">Chitinophaga silvatica</name>
    <dbReference type="NCBI Taxonomy" id="2282649"/>
    <lineage>
        <taxon>Bacteria</taxon>
        <taxon>Pseudomonadati</taxon>
        <taxon>Bacteroidota</taxon>
        <taxon>Chitinophagia</taxon>
        <taxon>Chitinophagales</taxon>
        <taxon>Chitinophagaceae</taxon>
        <taxon>Chitinophaga</taxon>
    </lineage>
</organism>
<dbReference type="InterPro" id="IPR052894">
    <property type="entry name" value="AsmA-related"/>
</dbReference>
<proteinExistence type="predicted"/>
<dbReference type="PANTHER" id="PTHR30441">
    <property type="entry name" value="DUF748 DOMAIN-CONTAINING PROTEIN"/>
    <property type="match status" value="1"/>
</dbReference>
<name>A0A3E1Y485_9BACT</name>
<evidence type="ECO:0000259" key="1">
    <source>
        <dbReference type="Pfam" id="PF05170"/>
    </source>
</evidence>
<accession>A0A3E1Y485</accession>
<dbReference type="GO" id="GO:0090313">
    <property type="term" value="P:regulation of protein targeting to membrane"/>
    <property type="evidence" value="ECO:0007669"/>
    <property type="project" value="TreeGrafter"/>
</dbReference>
<comment type="caution">
    <text evidence="2">The sequence shown here is derived from an EMBL/GenBank/DDBJ whole genome shotgun (WGS) entry which is preliminary data.</text>
</comment>
<dbReference type="InterPro" id="IPR007844">
    <property type="entry name" value="AsmA"/>
</dbReference>
<dbReference type="OrthoDB" id="1489065at2"/>